<dbReference type="Proteomes" id="UP000026962">
    <property type="component" value="Chromosome 6"/>
</dbReference>
<dbReference type="EnsemblPlants" id="OPUNC06G17740.1">
    <property type="protein sequence ID" value="OPUNC06G17740.1"/>
    <property type="gene ID" value="OPUNC06G17740"/>
</dbReference>
<proteinExistence type="predicted"/>
<dbReference type="AlphaFoldDB" id="A0A0E0LD07"/>
<dbReference type="Gramene" id="OPUNC06G17740.1">
    <property type="protein sequence ID" value="OPUNC06G17740.1"/>
    <property type="gene ID" value="OPUNC06G17740"/>
</dbReference>
<sequence length="86" mass="9156">MHMIADLANYRMELGSTLMSWSKVDGICDDKVFLLGSDRLGLSDFGASCSVSASGGNIIYFLNHISTELASHMLQEVGGVVVMAVA</sequence>
<keyword evidence="2" id="KW-1185">Reference proteome</keyword>
<reference evidence="1" key="2">
    <citation type="submission" date="2018-05" db="EMBL/GenBank/DDBJ databases">
        <title>OpunRS2 (Oryza punctata Reference Sequence Version 2).</title>
        <authorList>
            <person name="Zhang J."/>
            <person name="Kudrna D."/>
            <person name="Lee S."/>
            <person name="Talag J."/>
            <person name="Welchert J."/>
            <person name="Wing R.A."/>
        </authorList>
    </citation>
    <scope>NUCLEOTIDE SEQUENCE [LARGE SCALE GENOMIC DNA]</scope>
</reference>
<evidence type="ECO:0000313" key="1">
    <source>
        <dbReference type="EnsemblPlants" id="OPUNC06G17740.1"/>
    </source>
</evidence>
<evidence type="ECO:0000313" key="2">
    <source>
        <dbReference type="Proteomes" id="UP000026962"/>
    </source>
</evidence>
<dbReference type="HOGENOM" id="CLU_2501859_0_0_1"/>
<reference evidence="1" key="1">
    <citation type="submission" date="2015-04" db="UniProtKB">
        <authorList>
            <consortium name="EnsemblPlants"/>
        </authorList>
    </citation>
    <scope>IDENTIFICATION</scope>
</reference>
<accession>A0A0E0LD07</accession>
<name>A0A0E0LD07_ORYPU</name>
<organism evidence="1">
    <name type="scientific">Oryza punctata</name>
    <name type="common">Red rice</name>
    <dbReference type="NCBI Taxonomy" id="4537"/>
    <lineage>
        <taxon>Eukaryota</taxon>
        <taxon>Viridiplantae</taxon>
        <taxon>Streptophyta</taxon>
        <taxon>Embryophyta</taxon>
        <taxon>Tracheophyta</taxon>
        <taxon>Spermatophyta</taxon>
        <taxon>Magnoliopsida</taxon>
        <taxon>Liliopsida</taxon>
        <taxon>Poales</taxon>
        <taxon>Poaceae</taxon>
        <taxon>BOP clade</taxon>
        <taxon>Oryzoideae</taxon>
        <taxon>Oryzeae</taxon>
        <taxon>Oryzinae</taxon>
        <taxon>Oryza</taxon>
    </lineage>
</organism>
<protein>
    <submittedName>
        <fullName evidence="1">Uncharacterized protein</fullName>
    </submittedName>
</protein>